<keyword evidence="1" id="KW-1133">Transmembrane helix</keyword>
<keyword evidence="1" id="KW-0812">Transmembrane</keyword>
<protein>
    <submittedName>
        <fullName evidence="2">Uncharacterized protein</fullName>
    </submittedName>
</protein>
<organism evidence="2">
    <name type="scientific">Arundo donax</name>
    <name type="common">Giant reed</name>
    <name type="synonym">Donax arundinaceus</name>
    <dbReference type="NCBI Taxonomy" id="35708"/>
    <lineage>
        <taxon>Eukaryota</taxon>
        <taxon>Viridiplantae</taxon>
        <taxon>Streptophyta</taxon>
        <taxon>Embryophyta</taxon>
        <taxon>Tracheophyta</taxon>
        <taxon>Spermatophyta</taxon>
        <taxon>Magnoliopsida</taxon>
        <taxon>Liliopsida</taxon>
        <taxon>Poales</taxon>
        <taxon>Poaceae</taxon>
        <taxon>PACMAD clade</taxon>
        <taxon>Arundinoideae</taxon>
        <taxon>Arundineae</taxon>
        <taxon>Arundo</taxon>
    </lineage>
</organism>
<reference evidence="2" key="1">
    <citation type="submission" date="2014-09" db="EMBL/GenBank/DDBJ databases">
        <authorList>
            <person name="Magalhaes I.L.F."/>
            <person name="Oliveira U."/>
            <person name="Santos F.R."/>
            <person name="Vidigal T.H.D.A."/>
            <person name="Brescovit A.D."/>
            <person name="Santos A.J."/>
        </authorList>
    </citation>
    <scope>NUCLEOTIDE SEQUENCE</scope>
    <source>
        <tissue evidence="2">Shoot tissue taken approximately 20 cm above the soil surface</tissue>
    </source>
</reference>
<dbReference type="AlphaFoldDB" id="A0A0A9HKS6"/>
<accession>A0A0A9HKS6</accession>
<evidence type="ECO:0000256" key="1">
    <source>
        <dbReference type="SAM" id="Phobius"/>
    </source>
</evidence>
<reference evidence="2" key="2">
    <citation type="journal article" date="2015" name="Data Brief">
        <title>Shoot transcriptome of the giant reed, Arundo donax.</title>
        <authorList>
            <person name="Barrero R.A."/>
            <person name="Guerrero F.D."/>
            <person name="Moolhuijzen P."/>
            <person name="Goolsby J.A."/>
            <person name="Tidwell J."/>
            <person name="Bellgard S.E."/>
            <person name="Bellgard M.I."/>
        </authorList>
    </citation>
    <scope>NUCLEOTIDE SEQUENCE</scope>
    <source>
        <tissue evidence="2">Shoot tissue taken approximately 20 cm above the soil surface</tissue>
    </source>
</reference>
<keyword evidence="1" id="KW-0472">Membrane</keyword>
<name>A0A0A9HKS6_ARUDO</name>
<feature type="transmembrane region" description="Helical" evidence="1">
    <location>
        <begin position="12"/>
        <end position="32"/>
    </location>
</feature>
<evidence type="ECO:0000313" key="2">
    <source>
        <dbReference type="EMBL" id="JAE35461.1"/>
    </source>
</evidence>
<dbReference type="EMBL" id="GBRH01162435">
    <property type="protein sequence ID" value="JAE35461.1"/>
    <property type="molecule type" value="Transcribed_RNA"/>
</dbReference>
<proteinExistence type="predicted"/>
<sequence length="36" mass="4338">MDYFKIIHKSLARQLIFLLQFCSVLVPIFFHFGTTY</sequence>